<sequence length="297" mass="32632">MLASPRVWINGSETSFLNVFDRGLSYGDGFFTTALVRNGAWLNGSAHLWRLQQSTEKLHFPALDSADLLKQICASYAQLGELNTHSLVLKIMVTRGVGGRGYQPPEPSQPTLIIQWSAAPSDLNATPPLTLWECQTPLSLNTATAGIKHLNRLDNVLAKNELAHLGFSDGLMCNARQDVICSSQANLFLLRGDELTTPLLHESGVHGTVRYALEQLSVQLGYRWREQPVQWAQVLEADGLFLSNAIRGIVPVAALHMADQSEHHFASESLLDIARIGAYFDDYQSATAISLVNEIGR</sequence>
<dbReference type="InterPro" id="IPR017824">
    <property type="entry name" value="Aminodeoxychorismate_lyase_IV"/>
</dbReference>
<dbReference type="InterPro" id="IPR036038">
    <property type="entry name" value="Aminotransferase-like"/>
</dbReference>
<evidence type="ECO:0000256" key="1">
    <source>
        <dbReference type="ARBA" id="ARBA00001933"/>
    </source>
</evidence>
<dbReference type="RefSeq" id="WP_173272706.1">
    <property type="nucleotide sequence ID" value="NZ_AP021889.1"/>
</dbReference>
<dbReference type="PANTHER" id="PTHR42743">
    <property type="entry name" value="AMINO-ACID AMINOTRANSFERASE"/>
    <property type="match status" value="1"/>
</dbReference>
<dbReference type="EC" id="4.1.3.38" evidence="8 10"/>
<evidence type="ECO:0000256" key="10">
    <source>
        <dbReference type="NCBIfam" id="TIGR03461"/>
    </source>
</evidence>
<dbReference type="GO" id="GO:0008696">
    <property type="term" value="F:4-amino-4-deoxychorismate lyase activity"/>
    <property type="evidence" value="ECO:0007669"/>
    <property type="project" value="UniProtKB-UniRule"/>
</dbReference>
<comment type="cofactor">
    <cofactor evidence="1">
        <name>pyridoxal 5'-phosphate</name>
        <dbReference type="ChEBI" id="CHEBI:597326"/>
    </cofactor>
</comment>
<keyword evidence="5" id="KW-0289">Folate biosynthesis</keyword>
<comment type="pathway">
    <text evidence="7">Cofactor biosynthesis; tetrahydrofolate biosynthesis; 4-aminobenzoate from chorismate: step 2/2.</text>
</comment>
<evidence type="ECO:0000256" key="3">
    <source>
        <dbReference type="ARBA" id="ARBA00011738"/>
    </source>
</evidence>
<evidence type="ECO:0000256" key="5">
    <source>
        <dbReference type="ARBA" id="ARBA00022909"/>
    </source>
</evidence>
<dbReference type="SUPFAM" id="SSF56752">
    <property type="entry name" value="D-aminoacid aminotransferase-like PLP-dependent enzymes"/>
    <property type="match status" value="1"/>
</dbReference>
<evidence type="ECO:0000313" key="12">
    <source>
        <dbReference type="Proteomes" id="UP000501726"/>
    </source>
</evidence>
<keyword evidence="12" id="KW-1185">Reference proteome</keyword>
<gene>
    <name evidence="11" type="primary">pabC</name>
    <name evidence="11" type="ORF">THMIRHAS_16340</name>
</gene>
<dbReference type="InterPro" id="IPR001544">
    <property type="entry name" value="Aminotrans_IV"/>
</dbReference>
<reference evidence="12" key="1">
    <citation type="submission" date="2019-11" db="EMBL/GenBank/DDBJ databases">
        <title>Isolation and characterization of two novel species in the genus Thiomicrorhabdus.</title>
        <authorList>
            <person name="Mochizuki J."/>
            <person name="Kojima H."/>
            <person name="Fukui M."/>
        </authorList>
    </citation>
    <scope>NUCLEOTIDE SEQUENCE [LARGE SCALE GENOMIC DNA]</scope>
    <source>
        <strain evidence="12">aks77</strain>
    </source>
</reference>
<dbReference type="InterPro" id="IPR043131">
    <property type="entry name" value="BCAT-like_N"/>
</dbReference>
<evidence type="ECO:0000256" key="7">
    <source>
        <dbReference type="ARBA" id="ARBA00035633"/>
    </source>
</evidence>
<comment type="similarity">
    <text evidence="2">Belongs to the class-IV pyridoxal-phosphate-dependent aminotransferase family.</text>
</comment>
<proteinExistence type="inferred from homology"/>
<dbReference type="GO" id="GO:0008153">
    <property type="term" value="P:4-aminobenzoate biosynthetic process"/>
    <property type="evidence" value="ECO:0007669"/>
    <property type="project" value="UniProtKB-UniRule"/>
</dbReference>
<protein>
    <recommendedName>
        <fullName evidence="8 10">Aminodeoxychorismate lyase</fullName>
        <ecNumber evidence="8 10">4.1.3.38</ecNumber>
    </recommendedName>
</protein>
<keyword evidence="4" id="KW-0663">Pyridoxal phosphate</keyword>
<evidence type="ECO:0000256" key="4">
    <source>
        <dbReference type="ARBA" id="ARBA00022898"/>
    </source>
</evidence>
<dbReference type="Gene3D" id="3.20.10.10">
    <property type="entry name" value="D-amino Acid Aminotransferase, subunit A, domain 2"/>
    <property type="match status" value="1"/>
</dbReference>
<dbReference type="Gene3D" id="3.30.470.10">
    <property type="match status" value="1"/>
</dbReference>
<dbReference type="Pfam" id="PF01063">
    <property type="entry name" value="Aminotran_4"/>
    <property type="match status" value="1"/>
</dbReference>
<comment type="catalytic activity">
    <reaction evidence="9">
        <text>4-amino-4-deoxychorismate = 4-aminobenzoate + pyruvate + H(+)</text>
        <dbReference type="Rhea" id="RHEA:16201"/>
        <dbReference type="ChEBI" id="CHEBI:15361"/>
        <dbReference type="ChEBI" id="CHEBI:15378"/>
        <dbReference type="ChEBI" id="CHEBI:17836"/>
        <dbReference type="ChEBI" id="CHEBI:58406"/>
        <dbReference type="EC" id="4.1.3.38"/>
    </reaction>
</comment>
<evidence type="ECO:0000256" key="6">
    <source>
        <dbReference type="ARBA" id="ARBA00023239"/>
    </source>
</evidence>
<evidence type="ECO:0000256" key="8">
    <source>
        <dbReference type="ARBA" id="ARBA00035676"/>
    </source>
</evidence>
<name>A0A6F8PVV5_9GAMM</name>
<evidence type="ECO:0000256" key="9">
    <source>
        <dbReference type="ARBA" id="ARBA00049529"/>
    </source>
</evidence>
<dbReference type="GO" id="GO:0030170">
    <property type="term" value="F:pyridoxal phosphate binding"/>
    <property type="evidence" value="ECO:0007669"/>
    <property type="project" value="InterPro"/>
</dbReference>
<accession>A0A6F8PVV5</accession>
<dbReference type="EMBL" id="AP021889">
    <property type="protein sequence ID" value="BBP46261.1"/>
    <property type="molecule type" value="Genomic_DNA"/>
</dbReference>
<dbReference type="GO" id="GO:0046656">
    <property type="term" value="P:folic acid biosynthetic process"/>
    <property type="evidence" value="ECO:0007669"/>
    <property type="project" value="UniProtKB-KW"/>
</dbReference>
<dbReference type="PANTHER" id="PTHR42743:SF2">
    <property type="entry name" value="AMINODEOXYCHORISMATE LYASE"/>
    <property type="match status" value="1"/>
</dbReference>
<dbReference type="KEGG" id="tse:THMIRHAS_16340"/>
<organism evidence="11 12">
    <name type="scientific">Thiosulfatimonas sediminis</name>
    <dbReference type="NCBI Taxonomy" id="2675054"/>
    <lineage>
        <taxon>Bacteria</taxon>
        <taxon>Pseudomonadati</taxon>
        <taxon>Pseudomonadota</taxon>
        <taxon>Gammaproteobacteria</taxon>
        <taxon>Thiotrichales</taxon>
        <taxon>Piscirickettsiaceae</taxon>
        <taxon>Thiosulfatimonas</taxon>
    </lineage>
</organism>
<comment type="subunit">
    <text evidence="3">Homodimer.</text>
</comment>
<dbReference type="NCBIfam" id="TIGR03461">
    <property type="entry name" value="pabC_Proteo"/>
    <property type="match status" value="1"/>
</dbReference>
<dbReference type="InterPro" id="IPR050571">
    <property type="entry name" value="Class-IV_PLP-Dep_Aminotrnsfr"/>
</dbReference>
<dbReference type="InterPro" id="IPR043132">
    <property type="entry name" value="BCAT-like_C"/>
</dbReference>
<dbReference type="AlphaFoldDB" id="A0A6F8PVV5"/>
<evidence type="ECO:0000313" key="11">
    <source>
        <dbReference type="EMBL" id="BBP46261.1"/>
    </source>
</evidence>
<dbReference type="Proteomes" id="UP000501726">
    <property type="component" value="Chromosome"/>
</dbReference>
<keyword evidence="6 11" id="KW-0456">Lyase</keyword>
<evidence type="ECO:0000256" key="2">
    <source>
        <dbReference type="ARBA" id="ARBA00009320"/>
    </source>
</evidence>
<dbReference type="GO" id="GO:0005829">
    <property type="term" value="C:cytosol"/>
    <property type="evidence" value="ECO:0007669"/>
    <property type="project" value="TreeGrafter"/>
</dbReference>